<evidence type="ECO:0000313" key="4">
    <source>
        <dbReference type="EMBL" id="CAI8055080.1"/>
    </source>
</evidence>
<evidence type="ECO:0000256" key="3">
    <source>
        <dbReference type="ARBA" id="ARBA00022729"/>
    </source>
</evidence>
<keyword evidence="2" id="KW-0964">Secreted</keyword>
<accession>A0AA35TV99</accession>
<gene>
    <name evidence="4" type="ORF">GBAR_LOCUS30067</name>
</gene>
<dbReference type="AlphaFoldDB" id="A0AA35TV99"/>
<proteinExistence type="predicted"/>
<dbReference type="GO" id="GO:0005179">
    <property type="term" value="F:hormone activity"/>
    <property type="evidence" value="ECO:0007669"/>
    <property type="project" value="TreeGrafter"/>
</dbReference>
<comment type="caution">
    <text evidence="4">The sequence shown here is derived from an EMBL/GenBank/DDBJ whole genome shotgun (WGS) entry which is preliminary data.</text>
</comment>
<reference evidence="4" key="1">
    <citation type="submission" date="2023-03" db="EMBL/GenBank/DDBJ databases">
        <authorList>
            <person name="Steffen K."/>
            <person name="Cardenas P."/>
        </authorList>
    </citation>
    <scope>NUCLEOTIDE SEQUENCE</scope>
</reference>
<evidence type="ECO:0000313" key="5">
    <source>
        <dbReference type="Proteomes" id="UP001174909"/>
    </source>
</evidence>
<organism evidence="4 5">
    <name type="scientific">Geodia barretti</name>
    <name type="common">Barrett's horny sponge</name>
    <dbReference type="NCBI Taxonomy" id="519541"/>
    <lineage>
        <taxon>Eukaryota</taxon>
        <taxon>Metazoa</taxon>
        <taxon>Porifera</taxon>
        <taxon>Demospongiae</taxon>
        <taxon>Heteroscleromorpha</taxon>
        <taxon>Tetractinellida</taxon>
        <taxon>Astrophorina</taxon>
        <taxon>Geodiidae</taxon>
        <taxon>Geodia</taxon>
    </lineage>
</organism>
<sequence>MDFQSVDPKLITISEFEGSNNSYTLKGPYDYPKPQSTIDQQDDFVISIPLAFDDYNAIKANLNLATDISNTYITFPSTIASDIYSRSRIAQGAPYPSEIQAFRVIPDTTGAILVNFTLDLNTHELTLNFNEVVNPATYTPVHITIQNAENSSNLTLVPVFESHTLINGVPTVNDTMISTVIIQLDTDASALKIQSNLSNTRNDTFITIEEGAFLDSSDNPNQEIADGVALQAWRVVEDITPPYLEYYDLNMTANTLTMKFFEAVRQFDPSGITLWSSEFTHEESLQLSTNSVLEFVDFSATVIVHFTEEDENYLKRPESIIATSVNTSFLTLDSSTAAVDYVGLEVVEIQPERLQVRFFYEDLTCMGLMASEYINDTTLPELREFTIDMDSGVFVLTFSETVNISTFNPTNLTLIDTAAPEPLIRYRIRNPGTLFTDDDSPIIEFRLDDEDLNAIKLDTGLYSALATAFISLTPDAVIDMSDNLIFAVNFSHAIRASEYTFDETPPILENFELDLNSSRIILSFDEAVNLLNFNPAVITLQNAYENATRSYTLEGVRASETVSALGRVVTFSLTQNDQDNLKAYTDFSSSPNNTFLTVTSGLITDVSRLNNMNNAINESEPLTAREIHTDRIPPLLTRFREFNLGSRSFIHLSFQRAS</sequence>
<dbReference type="GO" id="GO:0005615">
    <property type="term" value="C:extracellular space"/>
    <property type="evidence" value="ECO:0007669"/>
    <property type="project" value="TreeGrafter"/>
</dbReference>
<name>A0AA35TV99_GEOBA</name>
<comment type="subcellular location">
    <subcellularLocation>
        <location evidence="1">Secreted</location>
    </subcellularLocation>
</comment>
<evidence type="ECO:0000256" key="1">
    <source>
        <dbReference type="ARBA" id="ARBA00004613"/>
    </source>
</evidence>
<dbReference type="PANTHER" id="PTHR24019">
    <property type="entry name" value="ADIPOLIN"/>
    <property type="match status" value="1"/>
</dbReference>
<dbReference type="PANTHER" id="PTHR24019:SF5">
    <property type="entry name" value="ADIPOLIN"/>
    <property type="match status" value="1"/>
</dbReference>
<dbReference type="Proteomes" id="UP001174909">
    <property type="component" value="Unassembled WGS sequence"/>
</dbReference>
<dbReference type="EMBL" id="CASHTH010004242">
    <property type="protein sequence ID" value="CAI8055080.1"/>
    <property type="molecule type" value="Genomic_DNA"/>
</dbReference>
<protein>
    <submittedName>
        <fullName evidence="4">Uncharacterized protein</fullName>
    </submittedName>
</protein>
<keyword evidence="5" id="KW-1185">Reference proteome</keyword>
<dbReference type="InterPro" id="IPR052136">
    <property type="entry name" value="Adipolin/Erythroferrone-rel"/>
</dbReference>
<keyword evidence="3" id="KW-0732">Signal</keyword>
<evidence type="ECO:0000256" key="2">
    <source>
        <dbReference type="ARBA" id="ARBA00022525"/>
    </source>
</evidence>